<comment type="pathway">
    <text evidence="10">Cofactor biosynthesis; ubiquinone biosynthesis.</text>
</comment>
<dbReference type="InterPro" id="IPR036188">
    <property type="entry name" value="FAD/NAD-bd_sf"/>
</dbReference>
<comment type="catalytic activity">
    <reaction evidence="10">
        <text>a 2-methoxy-6-(all-trans-polyprenyl)phenol + 2 reduced [2Fe-2S]-[ferredoxin] + O2 + 2 H(+) = a 2-methoxy-6-(all-trans-polyprenyl)benzene-1,4-diol + 2 oxidized [2Fe-2S]-[ferredoxin] + H2O</text>
        <dbReference type="Rhea" id="RHEA:81183"/>
        <dbReference type="Rhea" id="RHEA-COMP:9551"/>
        <dbReference type="Rhea" id="RHEA-COMP:10000"/>
        <dbReference type="Rhea" id="RHEA-COMP:10001"/>
        <dbReference type="Rhea" id="RHEA-COMP:10858"/>
        <dbReference type="ChEBI" id="CHEBI:15377"/>
        <dbReference type="ChEBI" id="CHEBI:15378"/>
        <dbReference type="ChEBI" id="CHEBI:15379"/>
        <dbReference type="ChEBI" id="CHEBI:33737"/>
        <dbReference type="ChEBI" id="CHEBI:33738"/>
        <dbReference type="ChEBI" id="CHEBI:62731"/>
        <dbReference type="ChEBI" id="CHEBI:84166"/>
        <dbReference type="EC" id="1.14.15.46"/>
    </reaction>
</comment>
<evidence type="ECO:0000313" key="12">
    <source>
        <dbReference type="Ensembl" id="ENSACLP00000053055.1"/>
    </source>
</evidence>
<evidence type="ECO:0000256" key="7">
    <source>
        <dbReference type="ARBA" id="ARBA00023033"/>
    </source>
</evidence>
<proteinExistence type="inferred from homology"/>
<evidence type="ECO:0000313" key="13">
    <source>
        <dbReference type="Proteomes" id="UP000265100"/>
    </source>
</evidence>
<evidence type="ECO:0000256" key="9">
    <source>
        <dbReference type="ARBA" id="ARBA00023136"/>
    </source>
</evidence>
<keyword evidence="3 10" id="KW-0999">Mitochondrion inner membrane</keyword>
<dbReference type="GeneTree" id="ENSGT00390000015152"/>
<dbReference type="SUPFAM" id="SSF51905">
    <property type="entry name" value="FAD/NAD(P)-binding domain"/>
    <property type="match status" value="1"/>
</dbReference>
<dbReference type="Pfam" id="PF01494">
    <property type="entry name" value="FAD_binding_3"/>
    <property type="match status" value="1"/>
</dbReference>
<keyword evidence="6 10" id="KW-0560">Oxidoreductase</keyword>
<comment type="cofactor">
    <cofactor evidence="10">
        <name>FAD</name>
        <dbReference type="ChEBI" id="CHEBI:57692"/>
    </cofactor>
</comment>
<dbReference type="GO" id="GO:0071949">
    <property type="term" value="F:FAD binding"/>
    <property type="evidence" value="ECO:0007669"/>
    <property type="project" value="InterPro"/>
</dbReference>
<reference evidence="12" key="2">
    <citation type="submission" date="2025-08" db="UniProtKB">
        <authorList>
            <consortium name="Ensembl"/>
        </authorList>
    </citation>
    <scope>IDENTIFICATION</scope>
</reference>
<dbReference type="PANTHER" id="PTHR43876">
    <property type="entry name" value="UBIQUINONE BIOSYNTHESIS MONOOXYGENASE COQ6, MITOCHONDRIAL"/>
    <property type="match status" value="1"/>
</dbReference>
<evidence type="ECO:0000256" key="3">
    <source>
        <dbReference type="ARBA" id="ARBA00022792"/>
    </source>
</evidence>
<dbReference type="PRINTS" id="PR00420">
    <property type="entry name" value="RNGMNOXGNASE"/>
</dbReference>
<dbReference type="GO" id="GO:0031314">
    <property type="term" value="C:extrinsic component of mitochondrial inner membrane"/>
    <property type="evidence" value="ECO:0007669"/>
    <property type="project" value="UniProtKB-UniRule"/>
</dbReference>
<evidence type="ECO:0000259" key="11">
    <source>
        <dbReference type="Pfam" id="PF01494"/>
    </source>
</evidence>
<dbReference type="EC" id="1.14.15.46" evidence="10"/>
<dbReference type="AlphaFoldDB" id="A0AAX7T9V3"/>
<dbReference type="GO" id="GO:0120538">
    <property type="term" value="F:2-methoxy-6-polyprenolphenol 4-hydroxylase activity"/>
    <property type="evidence" value="ECO:0007669"/>
    <property type="project" value="UniProtKB-EC"/>
</dbReference>
<reference evidence="12" key="3">
    <citation type="submission" date="2025-09" db="UniProtKB">
        <authorList>
            <consortium name="Ensembl"/>
        </authorList>
    </citation>
    <scope>IDENTIFICATION</scope>
</reference>
<evidence type="ECO:0000256" key="2">
    <source>
        <dbReference type="ARBA" id="ARBA00022688"/>
    </source>
</evidence>
<dbReference type="FunFam" id="3.50.50.60:FF:000066">
    <property type="entry name" value="Ubiquinone biosynthesis monooxygenase COQ6, mitochondrial"/>
    <property type="match status" value="1"/>
</dbReference>
<dbReference type="PROSITE" id="PS01304">
    <property type="entry name" value="UBIH"/>
    <property type="match status" value="1"/>
</dbReference>
<keyword evidence="8 10" id="KW-0496">Mitochondrion</keyword>
<dbReference type="InterPro" id="IPR002938">
    <property type="entry name" value="FAD-bd"/>
</dbReference>
<keyword evidence="10" id="KW-0966">Cell projection</keyword>
<protein>
    <recommendedName>
        <fullName evidence="10">Ubiquinone biosynthesis monooxygenase COQ6, mitochondrial</fullName>
        <ecNumber evidence="10">1.14.15.45</ecNumber>
    </recommendedName>
    <alternativeName>
        <fullName evidence="10">2-methoxy-6-polyprenolphenol 4-hydroxylase</fullName>
    </alternativeName>
    <alternativeName>
        <fullName evidence="10">Coenzyme Q10 monooxygenase 6</fullName>
        <ecNumber evidence="10">1.14.15.46</ecNumber>
    </alternativeName>
</protein>
<dbReference type="GO" id="GO:0106364">
    <property type="term" value="F:4-hydroxy-3-all-trans-polyprenylbenzoate oxygenase activity"/>
    <property type="evidence" value="ECO:0007669"/>
    <property type="project" value="UniProtKB-EC"/>
</dbReference>
<feature type="domain" description="FAD-binding" evidence="11">
    <location>
        <begin position="45"/>
        <end position="407"/>
    </location>
</feature>
<name>A0AAX7T9V3_ASTCA</name>
<keyword evidence="10" id="KW-0333">Golgi apparatus</keyword>
<dbReference type="Gene3D" id="3.50.50.60">
    <property type="entry name" value="FAD/NAD(P)-binding domain"/>
    <property type="match status" value="2"/>
</dbReference>
<organism evidence="12 13">
    <name type="scientific">Astatotilapia calliptera</name>
    <name type="common">Eastern happy</name>
    <name type="synonym">Chromis callipterus</name>
    <dbReference type="NCBI Taxonomy" id="8154"/>
    <lineage>
        <taxon>Eukaryota</taxon>
        <taxon>Metazoa</taxon>
        <taxon>Chordata</taxon>
        <taxon>Craniata</taxon>
        <taxon>Vertebrata</taxon>
        <taxon>Euteleostomi</taxon>
        <taxon>Actinopterygii</taxon>
        <taxon>Neopterygii</taxon>
        <taxon>Teleostei</taxon>
        <taxon>Neoteleostei</taxon>
        <taxon>Acanthomorphata</taxon>
        <taxon>Ovalentaria</taxon>
        <taxon>Cichlomorphae</taxon>
        <taxon>Cichliformes</taxon>
        <taxon>Cichlidae</taxon>
        <taxon>African cichlids</taxon>
        <taxon>Pseudocrenilabrinae</taxon>
        <taxon>Haplochromini</taxon>
        <taxon>Astatotilapia</taxon>
    </lineage>
</organism>
<dbReference type="PANTHER" id="PTHR43876:SF7">
    <property type="entry name" value="UBIQUINONE BIOSYNTHESIS MONOOXYGENASE COQ6, MITOCHONDRIAL"/>
    <property type="match status" value="1"/>
</dbReference>
<evidence type="ECO:0000256" key="6">
    <source>
        <dbReference type="ARBA" id="ARBA00023002"/>
    </source>
</evidence>
<comment type="subunit">
    <text evidence="10">Component of a multi-subunit COQ enzyme complex, composed of at least COQ3, COQ4, COQ5, COQ6, COQ7 and COQ9. Interacts with COQ8B and COQ7.</text>
</comment>
<gene>
    <name evidence="10 12" type="primary">COQ6</name>
</gene>
<dbReference type="EC" id="1.14.15.45" evidence="10"/>
<accession>A0AAX7T9V3</accession>
<dbReference type="InterPro" id="IPR018168">
    <property type="entry name" value="Ubi_Hdrlase_CS"/>
</dbReference>
<evidence type="ECO:0000256" key="5">
    <source>
        <dbReference type="ARBA" id="ARBA00022946"/>
    </source>
</evidence>
<evidence type="ECO:0000256" key="10">
    <source>
        <dbReference type="HAMAP-Rule" id="MF_03193"/>
    </source>
</evidence>
<evidence type="ECO:0000256" key="1">
    <source>
        <dbReference type="ARBA" id="ARBA00022630"/>
    </source>
</evidence>
<sequence>MQKLTRASLALNGLSRCFVTEKHLSAIKITRRGLVCADHGNDVYDIIISGGGMVGSAMACSLGLDPNLEGKKILLLEAGNKKLMDKVPDTYSTRVSSISPGSATLLSGIGAWEHITKMRFKPYKKMQVWDACSDALITFDKENVEDEMAYIVENDLVVAALTRQLDSLSENVQVKYRSKVVKYTWPMPSQETDYIPWVCVTLANGETLQTKLLIGADGPNSMVRRELGIPTVKWNYDQSAVVAALHLSELSDTHSSLVWSTSHSLAEELLELDEERFVDAINSAFWSNENQSDLIETAGSLFRGALSAIMPSAGSPRQLPPSVAGIGPKSRVMFPLGMGHASEYIRHRVALIGDAAHRVHPLAGQGVNLGFGDVACLTQILSQAAFNGKDLGAIQHLLEYETERQRHNLPMMAAIDLMKRLYSTNAAPVVLLRTFGLQATNMLPTLKEQIMAFASK</sequence>
<keyword evidence="7 10" id="KW-0503">Monooxygenase</keyword>
<keyword evidence="5" id="KW-0809">Transit peptide</keyword>
<dbReference type="InterPro" id="IPR051205">
    <property type="entry name" value="UbiH/COQ6_monooxygenase"/>
</dbReference>
<dbReference type="GO" id="GO:0005794">
    <property type="term" value="C:Golgi apparatus"/>
    <property type="evidence" value="ECO:0007669"/>
    <property type="project" value="UniProtKB-SubCell"/>
</dbReference>
<dbReference type="GO" id="GO:0016712">
    <property type="term" value="F:oxidoreductase activity, acting on paired donors, with incorporation or reduction of molecular oxygen, reduced flavin or flavoprotein as one donor, and incorporation of one atom of oxygen"/>
    <property type="evidence" value="ECO:0007669"/>
    <property type="project" value="UniProtKB-UniRule"/>
</dbReference>
<reference evidence="12" key="1">
    <citation type="submission" date="2018-05" db="EMBL/GenBank/DDBJ databases">
        <authorList>
            <person name="Datahose"/>
        </authorList>
    </citation>
    <scope>NUCLEOTIDE SEQUENCE</scope>
</reference>
<comment type="subcellular location">
    <subcellularLocation>
        <location evidence="10">Mitochondrion inner membrane</location>
        <topology evidence="10">Peripheral membrane protein</topology>
        <orientation evidence="10">Matrix side</orientation>
    </subcellularLocation>
    <subcellularLocation>
        <location evidence="10">Golgi apparatus</location>
    </subcellularLocation>
    <subcellularLocation>
        <location evidence="10">Cell projection</location>
    </subcellularLocation>
    <text evidence="10">Localizes to cell processes and Golgi apparatus in podocytes.</text>
</comment>
<evidence type="ECO:0000256" key="4">
    <source>
        <dbReference type="ARBA" id="ARBA00022827"/>
    </source>
</evidence>
<dbReference type="FunFam" id="3.50.50.60:FF:000086">
    <property type="entry name" value="Ubiquinone biosynthesis monooxygenase COQ6, mitochondrial"/>
    <property type="match status" value="1"/>
</dbReference>
<dbReference type="Ensembl" id="ENSACLT00000057556.1">
    <property type="protein sequence ID" value="ENSACLP00000053055.1"/>
    <property type="gene ID" value="ENSACLG00000023410.2"/>
</dbReference>
<keyword evidence="4 10" id="KW-0274">FAD</keyword>
<comment type="similarity">
    <text evidence="10">Belongs to the UbiH/COQ6 family.</text>
</comment>
<dbReference type="Proteomes" id="UP000265100">
    <property type="component" value="Chromosome 19"/>
</dbReference>
<dbReference type="GO" id="GO:0042995">
    <property type="term" value="C:cell projection"/>
    <property type="evidence" value="ECO:0007669"/>
    <property type="project" value="UniProtKB-SubCell"/>
</dbReference>
<keyword evidence="1 10" id="KW-0285">Flavoprotein</keyword>
<comment type="catalytic activity">
    <reaction evidence="10">
        <text>a 4-hydroxy-3-(all-trans-polyprenyl)benzoate + 2 reduced [2Fe-2S]-[ferredoxin] + O2 + 2 H(+) = a 3,4-dihydroxy-5-(all-trans-polyprenyl)benzoate + 2 oxidized [2Fe-2S]-[ferredoxin] + H2O</text>
        <dbReference type="Rhea" id="RHEA:81195"/>
        <dbReference type="Rhea" id="RHEA-COMP:9514"/>
        <dbReference type="Rhea" id="RHEA-COMP:10000"/>
        <dbReference type="Rhea" id="RHEA-COMP:10001"/>
        <dbReference type="Rhea" id="RHEA-COMP:10930"/>
        <dbReference type="ChEBI" id="CHEBI:15377"/>
        <dbReference type="ChEBI" id="CHEBI:15378"/>
        <dbReference type="ChEBI" id="CHEBI:15379"/>
        <dbReference type="ChEBI" id="CHEBI:33737"/>
        <dbReference type="ChEBI" id="CHEBI:33738"/>
        <dbReference type="ChEBI" id="CHEBI:64694"/>
        <dbReference type="ChEBI" id="CHEBI:78396"/>
        <dbReference type="EC" id="1.14.15.45"/>
    </reaction>
</comment>
<keyword evidence="2 10" id="KW-0831">Ubiquinone biosynthesis</keyword>
<keyword evidence="13" id="KW-1185">Reference proteome</keyword>
<dbReference type="InterPro" id="IPR000689">
    <property type="entry name" value="UbQ_mOase_COQ6"/>
</dbReference>
<keyword evidence="9 10" id="KW-0472">Membrane</keyword>
<dbReference type="HAMAP" id="MF_03193">
    <property type="entry name" value="COQ6_monooxygenase"/>
    <property type="match status" value="1"/>
</dbReference>
<evidence type="ECO:0000256" key="8">
    <source>
        <dbReference type="ARBA" id="ARBA00023128"/>
    </source>
</evidence>
<comment type="function">
    <text evidence="10">FAD-dependent monooxygenase required for two non-consecutive steps during ubiquinone biosynthesis. Required for the C5-ring hydroxylation during ubiquinone biosynthesis by catalyzing the hydroxylation of 4-hydroxy-3-(all-trans-polyprenyl)benzoic acid to 3,4-dihydroxy-5-(all-trans-polyprenyl)benzoic acid. Also acts downstream of coq4, for the C1-hydroxylation during ubiquinone biosynthesis by catalyzing the hydroxylation of 2-methoxy-6-(all-trans-polyprenyl)phenol to 2-methoxy-6-(all-trans-polyprenyl)benzene-1,4-diol. The electrons required for the hydroxylation reaction are funneled indirectly to coq6 from NADPH via a ferredoxin/ferredoxin reductase system.</text>
</comment>